<reference evidence="2 3" key="1">
    <citation type="submission" date="2020-03" db="EMBL/GenBank/DDBJ databases">
        <title>Genomic Encyclopedia of Type Strains, Phase IV (KMG-IV): sequencing the most valuable type-strain genomes for metagenomic binning, comparative biology and taxonomic classification.</title>
        <authorList>
            <person name="Goeker M."/>
        </authorList>
    </citation>
    <scope>NUCLEOTIDE SEQUENCE [LARGE SCALE GENOMIC DNA]</scope>
    <source>
        <strain evidence="2 3">DSM 105096</strain>
    </source>
</reference>
<dbReference type="Proteomes" id="UP000770785">
    <property type="component" value="Unassembled WGS sequence"/>
</dbReference>
<gene>
    <name evidence="2" type="ORF">GGR27_000900</name>
</gene>
<evidence type="ECO:0000313" key="2">
    <source>
        <dbReference type="EMBL" id="NJC25419.1"/>
    </source>
</evidence>
<evidence type="ECO:0000256" key="1">
    <source>
        <dbReference type="SAM" id="Phobius"/>
    </source>
</evidence>
<organism evidence="2 3">
    <name type="scientific">Neolewinella antarctica</name>
    <dbReference type="NCBI Taxonomy" id="442734"/>
    <lineage>
        <taxon>Bacteria</taxon>
        <taxon>Pseudomonadati</taxon>
        <taxon>Bacteroidota</taxon>
        <taxon>Saprospiria</taxon>
        <taxon>Saprospirales</taxon>
        <taxon>Lewinellaceae</taxon>
        <taxon>Neolewinella</taxon>
    </lineage>
</organism>
<accession>A0ABX0X846</accession>
<name>A0ABX0X846_9BACT</name>
<feature type="transmembrane region" description="Helical" evidence="1">
    <location>
        <begin position="31"/>
        <end position="50"/>
    </location>
</feature>
<sequence length="169" mass="18635">MALQNTVAASSEKLQFNKVGETNIITKSQPYVAGFFLALIGGAAIYLTVLGPGSTGLVEIIIAIIGIVMLYFGLLIATGKQKIELSPERIELNYGPLPTPIKARQPRSYSRDNIADIKLSEFTTTSNQIRTKYYAITLHLKDGKESNLITLMDKNNVDRVMEKVTEWLG</sequence>
<keyword evidence="1" id="KW-0812">Transmembrane</keyword>
<comment type="caution">
    <text evidence="2">The sequence shown here is derived from an EMBL/GenBank/DDBJ whole genome shotgun (WGS) entry which is preliminary data.</text>
</comment>
<evidence type="ECO:0008006" key="4">
    <source>
        <dbReference type="Google" id="ProtNLM"/>
    </source>
</evidence>
<protein>
    <recommendedName>
        <fullName evidence="4">Photosystem I assembly protein Ycf4</fullName>
    </recommendedName>
</protein>
<feature type="transmembrane region" description="Helical" evidence="1">
    <location>
        <begin position="56"/>
        <end position="77"/>
    </location>
</feature>
<keyword evidence="3" id="KW-1185">Reference proteome</keyword>
<keyword evidence="1" id="KW-0472">Membrane</keyword>
<dbReference type="RefSeq" id="WP_168036171.1">
    <property type="nucleotide sequence ID" value="NZ_JAATJH010000001.1"/>
</dbReference>
<evidence type="ECO:0000313" key="3">
    <source>
        <dbReference type="Proteomes" id="UP000770785"/>
    </source>
</evidence>
<proteinExistence type="predicted"/>
<keyword evidence="1" id="KW-1133">Transmembrane helix</keyword>
<dbReference type="EMBL" id="JAATJH010000001">
    <property type="protein sequence ID" value="NJC25419.1"/>
    <property type="molecule type" value="Genomic_DNA"/>
</dbReference>